<dbReference type="AlphaFoldDB" id="A0AAQ3MCT9"/>
<evidence type="ECO:0000313" key="2">
    <source>
        <dbReference type="EMBL" id="WPH04988.1"/>
    </source>
</evidence>
<dbReference type="Pfam" id="PF00106">
    <property type="entry name" value="adh_short"/>
    <property type="match status" value="1"/>
</dbReference>
<dbReference type="PANTHER" id="PTHR43157:SF31">
    <property type="entry name" value="PHOSPHATIDYLINOSITOL-GLYCAN BIOSYNTHESIS CLASS F PROTEIN"/>
    <property type="match status" value="1"/>
</dbReference>
<keyword evidence="1" id="KW-0560">Oxidoreductase</keyword>
<sequence>MHHITTNMKGKQPKNLGDENLKSLAFAPSPPWYWRIRMALKGTNRQRLTCDDVPMRGLTGKWIIISGSNNGIGREAALSFARCGANIVLACRDPPSHEMQPADVAMECKMASEAAGHDKAIIEWWEVDMATLHSVNAFADRWLRTERPLDILCNNAGIGGNPGDAQGILVKTEDNFEIVHQVNFLSHVLLTLRLLSSLARAERPRVVCTTSCMMFFGTLNMDKFNSDGCKGEEFYCNNKLFLQIWLTELQHRLSESERYSHILINGVHPGYTNTGIWHVARPPGWISWIRQLPESILVTTLANLFAISAEQGSYAIVNAAFGPKTCPNGEIEQEGKGNEVGGRYFNRIWEAQAMPYCDDQQSRSLVWNQALRELDLEDGNLFELDRDQPACPRQTIGLG</sequence>
<dbReference type="PRINTS" id="PR00081">
    <property type="entry name" value="GDHRDH"/>
</dbReference>
<evidence type="ECO:0000313" key="3">
    <source>
        <dbReference type="Proteomes" id="UP001303373"/>
    </source>
</evidence>
<name>A0AAQ3MCT9_9PEZI</name>
<dbReference type="SUPFAM" id="SSF51735">
    <property type="entry name" value="NAD(P)-binding Rossmann-fold domains"/>
    <property type="match status" value="1"/>
</dbReference>
<reference evidence="2 3" key="1">
    <citation type="submission" date="2023-11" db="EMBL/GenBank/DDBJ databases">
        <title>An acidophilic fungus is an integral part of prey digestion in a carnivorous sundew plant.</title>
        <authorList>
            <person name="Tsai I.J."/>
        </authorList>
    </citation>
    <scope>NUCLEOTIDE SEQUENCE [LARGE SCALE GENOMIC DNA]</scope>
    <source>
        <strain evidence="2">169a</strain>
    </source>
</reference>
<dbReference type="Gene3D" id="3.40.50.720">
    <property type="entry name" value="NAD(P)-binding Rossmann-like Domain"/>
    <property type="match status" value="1"/>
</dbReference>
<accession>A0AAQ3MCT9</accession>
<organism evidence="2 3">
    <name type="scientific">Acrodontium crateriforme</name>
    <dbReference type="NCBI Taxonomy" id="150365"/>
    <lineage>
        <taxon>Eukaryota</taxon>
        <taxon>Fungi</taxon>
        <taxon>Dikarya</taxon>
        <taxon>Ascomycota</taxon>
        <taxon>Pezizomycotina</taxon>
        <taxon>Dothideomycetes</taxon>
        <taxon>Dothideomycetidae</taxon>
        <taxon>Mycosphaerellales</taxon>
        <taxon>Teratosphaeriaceae</taxon>
        <taxon>Acrodontium</taxon>
    </lineage>
</organism>
<dbReference type="GO" id="GO:0016491">
    <property type="term" value="F:oxidoreductase activity"/>
    <property type="evidence" value="ECO:0007669"/>
    <property type="project" value="UniProtKB-KW"/>
</dbReference>
<gene>
    <name evidence="2" type="ORF">R9X50_00788600</name>
</gene>
<dbReference type="InterPro" id="IPR036291">
    <property type="entry name" value="NAD(P)-bd_dom_sf"/>
</dbReference>
<proteinExistence type="predicted"/>
<keyword evidence="3" id="KW-1185">Reference proteome</keyword>
<dbReference type="Proteomes" id="UP001303373">
    <property type="component" value="Chromosome 14"/>
</dbReference>
<dbReference type="PANTHER" id="PTHR43157">
    <property type="entry name" value="PHOSPHATIDYLINOSITOL-GLYCAN BIOSYNTHESIS CLASS F PROTEIN-RELATED"/>
    <property type="match status" value="1"/>
</dbReference>
<protein>
    <submittedName>
        <fullName evidence="2">WW domain-containing oxidoreductase</fullName>
    </submittedName>
</protein>
<dbReference type="InterPro" id="IPR002347">
    <property type="entry name" value="SDR_fam"/>
</dbReference>
<dbReference type="EMBL" id="CP138593">
    <property type="protein sequence ID" value="WPH04988.1"/>
    <property type="molecule type" value="Genomic_DNA"/>
</dbReference>
<evidence type="ECO:0000256" key="1">
    <source>
        <dbReference type="ARBA" id="ARBA00023002"/>
    </source>
</evidence>